<evidence type="ECO:0000256" key="1">
    <source>
        <dbReference type="SAM" id="Coils"/>
    </source>
</evidence>
<comment type="caution">
    <text evidence="2">The sequence shown here is derived from an EMBL/GenBank/DDBJ whole genome shotgun (WGS) entry which is preliminary data.</text>
</comment>
<dbReference type="RefSeq" id="WP_132079528.1">
    <property type="nucleotide sequence ID" value="NZ_DAIMLW010000003.1"/>
</dbReference>
<protein>
    <recommendedName>
        <fullName evidence="4">Tape measure domain-containing protein</fullName>
    </recommendedName>
</protein>
<organism evidence="2 3">
    <name type="scientific">Anaerospora hongkongensis</name>
    <dbReference type="NCBI Taxonomy" id="244830"/>
    <lineage>
        <taxon>Bacteria</taxon>
        <taxon>Bacillati</taxon>
        <taxon>Bacillota</taxon>
        <taxon>Negativicutes</taxon>
        <taxon>Selenomonadales</taxon>
        <taxon>Sporomusaceae</taxon>
        <taxon>Anaerospora</taxon>
    </lineage>
</organism>
<evidence type="ECO:0008006" key="4">
    <source>
        <dbReference type="Google" id="ProtNLM"/>
    </source>
</evidence>
<proteinExistence type="predicted"/>
<dbReference type="EMBL" id="SLUI01000006">
    <property type="protein sequence ID" value="TCL37259.1"/>
    <property type="molecule type" value="Genomic_DNA"/>
</dbReference>
<dbReference type="Proteomes" id="UP000295063">
    <property type="component" value="Unassembled WGS sequence"/>
</dbReference>
<dbReference type="OrthoDB" id="1682199at2"/>
<sequence length="910" mass="98358">MAASNIVQIIIQAMDSASSVFKTIGDNSGRMGDSVSAAMDKSTKDIAKAQAAVIGLKDNMISSIGSIKGLIANFGMVGIGASIVSAAQSWSDAVFNLRRVIGGTAEDASKLLAIGKYAGVSIDEAAGYFAKLGKAVSAAKDQMQKAAVEGKRSDDIFSRLGLSFDQINNKNVSEVFTMIADKMRNMADGADKDRVAMDLFGETGLKVAGMLSLSRQEIETITEKARESGLIVSNETVDGWRKLTREMRSVIGIGTTLAVQIGNSLLPVLQDKVSTLKAISDRYRVLSPEMQRAIGLTIIATGEFSAYLIGAKGIAAFAPAFGASLLGPWGVAIAAIGLAIKGAMDYFSLQNKVASYNPKAVVKKINGQYYKEVESETPPNLLGMTFKGTRLQPLSDAELEEQKKYELDPAQYNAQKLLDDLNKLKEQPTVLAPPYIDTSAAAQAAEVAAEKLERANAQAQQLMTDLERRIMENSGTAHESGMAKITAEVTRMQNQAAQIASAGGDTSGLAEKITLYQEKAAGKVREVWQQAWTDIKNQTALIGAQLINDKQAQADIEYQIELDKIAREKEARLKAIAVDDNDQEAKTEVEAWAKGQQNLALQKRDTAKTDAKLKEYQDALTYNSLLINLEGKTRQQADALRQEDLAAEIAYLQQKLQETTLNTEQRLALQKSLNDAMNQQYELDAMNYDTAFSAAFRNIENRQTNYAQTIEQTWDQVYASAQDNLNKMAFEGESATKALENFFKDMVESIEKMFLKMWSDKYIMGPLQQLFGQILGVPTAGTPSASAGGSSKQLSSIPSKAEVDPIQTFAAGGYNPGGWSIVGEEGPELAYFGNPAHIYTASQTQALLTPSAGSAAPKVNVTVINKTGQQVQVSQQASFDPATQSMLVQMVIDGVQNNVAGSRDFFFGRG</sequence>
<keyword evidence="1" id="KW-0175">Coiled coil</keyword>
<accession>A0A4R1PXA8</accession>
<gene>
    <name evidence="2" type="ORF">EV210_106128</name>
</gene>
<dbReference type="AlphaFoldDB" id="A0A4R1PXA8"/>
<feature type="coiled-coil region" evidence="1">
    <location>
        <begin position="442"/>
        <end position="472"/>
    </location>
</feature>
<name>A0A4R1PXA8_9FIRM</name>
<keyword evidence="3" id="KW-1185">Reference proteome</keyword>
<evidence type="ECO:0000313" key="3">
    <source>
        <dbReference type="Proteomes" id="UP000295063"/>
    </source>
</evidence>
<evidence type="ECO:0000313" key="2">
    <source>
        <dbReference type="EMBL" id="TCL37259.1"/>
    </source>
</evidence>
<reference evidence="2 3" key="1">
    <citation type="submission" date="2019-03" db="EMBL/GenBank/DDBJ databases">
        <title>Genomic Encyclopedia of Type Strains, Phase IV (KMG-IV): sequencing the most valuable type-strain genomes for metagenomic binning, comparative biology and taxonomic classification.</title>
        <authorList>
            <person name="Goeker M."/>
        </authorList>
    </citation>
    <scope>NUCLEOTIDE SEQUENCE [LARGE SCALE GENOMIC DNA]</scope>
    <source>
        <strain evidence="2 3">DSM 15969</strain>
    </source>
</reference>